<evidence type="ECO:0000259" key="14">
    <source>
        <dbReference type="PROSITE" id="PS50109"/>
    </source>
</evidence>
<keyword evidence="8" id="KW-0067">ATP-binding</keyword>
<keyword evidence="5" id="KW-0808">Transferase</keyword>
<dbReference type="InterPro" id="IPR003594">
    <property type="entry name" value="HATPase_dom"/>
</dbReference>
<keyword evidence="9" id="KW-0902">Two-component regulatory system</keyword>
<dbReference type="PROSITE" id="PS50109">
    <property type="entry name" value="HIS_KIN"/>
    <property type="match status" value="1"/>
</dbReference>
<dbReference type="OrthoDB" id="9803190at2"/>
<dbReference type="InterPro" id="IPR003661">
    <property type="entry name" value="HisK_dim/P_dom"/>
</dbReference>
<keyword evidence="13" id="KW-0472">Membrane</keyword>
<evidence type="ECO:0000313" key="18">
    <source>
        <dbReference type="EMBL" id="TJY43921.1"/>
    </source>
</evidence>
<evidence type="ECO:0000256" key="9">
    <source>
        <dbReference type="ARBA" id="ARBA00023012"/>
    </source>
</evidence>
<feature type="transmembrane region" description="Helical" evidence="13">
    <location>
        <begin position="44"/>
        <end position="67"/>
    </location>
</feature>
<proteinExistence type="inferred from homology"/>
<dbReference type="SUPFAM" id="SSF47384">
    <property type="entry name" value="Homodimeric domain of signal transducing histidine kinase"/>
    <property type="match status" value="1"/>
</dbReference>
<keyword evidence="6" id="KW-0547">Nucleotide-binding</keyword>
<evidence type="ECO:0000256" key="13">
    <source>
        <dbReference type="PROSITE-ProRule" id="PRU00244"/>
    </source>
</evidence>
<dbReference type="InterPro" id="IPR036890">
    <property type="entry name" value="HATPase_C_sf"/>
</dbReference>
<dbReference type="Proteomes" id="UP000309673">
    <property type="component" value="Unassembled WGS sequence"/>
</dbReference>
<dbReference type="Gene3D" id="1.10.287.130">
    <property type="match status" value="1"/>
</dbReference>
<dbReference type="SUPFAM" id="SSF55785">
    <property type="entry name" value="PYP-like sensor domain (PAS domain)"/>
    <property type="match status" value="1"/>
</dbReference>
<dbReference type="Gene3D" id="3.30.450.20">
    <property type="entry name" value="PAS domain"/>
    <property type="match status" value="1"/>
</dbReference>
<evidence type="ECO:0000259" key="17">
    <source>
        <dbReference type="PROSITE" id="PS50924"/>
    </source>
</evidence>
<comment type="catalytic activity">
    <reaction evidence="1">
        <text>ATP + protein L-histidine = ADP + protein N-phospho-L-histidine.</text>
        <dbReference type="EC" id="2.7.13.3"/>
    </reaction>
</comment>
<evidence type="ECO:0000256" key="5">
    <source>
        <dbReference type="ARBA" id="ARBA00022679"/>
    </source>
</evidence>
<dbReference type="FunFam" id="3.30.565.10:FF:000010">
    <property type="entry name" value="Sensor histidine kinase RcsC"/>
    <property type="match status" value="1"/>
</dbReference>
<reference evidence="18 19" key="1">
    <citation type="submission" date="2019-04" db="EMBL/GenBank/DDBJ databases">
        <title>Cohnella sp. nov., isolated from soil.</title>
        <authorList>
            <person name="Kim W."/>
        </authorList>
    </citation>
    <scope>NUCLEOTIDE SEQUENCE [LARGE SCALE GENOMIC DNA]</scope>
    <source>
        <strain evidence="18 19">CAU 1483</strain>
    </source>
</reference>
<dbReference type="InterPro" id="IPR005330">
    <property type="entry name" value="MHYT_dom"/>
</dbReference>
<keyword evidence="13" id="KW-1133">Transmembrane helix</keyword>
<feature type="transmembrane region" description="Helical" evidence="13">
    <location>
        <begin position="178"/>
        <end position="199"/>
    </location>
</feature>
<evidence type="ECO:0000256" key="11">
    <source>
        <dbReference type="ARBA" id="ARBA00068150"/>
    </source>
</evidence>
<feature type="domain" description="MHYT" evidence="17">
    <location>
        <begin position="8"/>
        <end position="202"/>
    </location>
</feature>
<feature type="transmembrane region" description="Helical" evidence="13">
    <location>
        <begin position="12"/>
        <end position="32"/>
    </location>
</feature>
<comment type="subunit">
    <text evidence="10">At low DSF concentrations, interacts with RpfF.</text>
</comment>
<feature type="domain" description="PAS" evidence="15">
    <location>
        <begin position="254"/>
        <end position="326"/>
    </location>
</feature>
<evidence type="ECO:0000256" key="1">
    <source>
        <dbReference type="ARBA" id="ARBA00000085"/>
    </source>
</evidence>
<organism evidence="18 19">
    <name type="scientific">Cohnella pontilimi</name>
    <dbReference type="NCBI Taxonomy" id="2564100"/>
    <lineage>
        <taxon>Bacteria</taxon>
        <taxon>Bacillati</taxon>
        <taxon>Bacillota</taxon>
        <taxon>Bacilli</taxon>
        <taxon>Bacillales</taxon>
        <taxon>Paenibacillaceae</taxon>
        <taxon>Cohnella</taxon>
    </lineage>
</organism>
<dbReference type="InterPro" id="IPR036097">
    <property type="entry name" value="HisK_dim/P_sf"/>
</dbReference>
<feature type="transmembrane region" description="Helical" evidence="13">
    <location>
        <begin position="144"/>
        <end position="166"/>
    </location>
</feature>
<dbReference type="SUPFAM" id="SSF55874">
    <property type="entry name" value="ATPase domain of HSP90 chaperone/DNA topoisomerase II/histidine kinase"/>
    <property type="match status" value="1"/>
</dbReference>
<keyword evidence="4" id="KW-0597">Phosphoprotein</keyword>
<dbReference type="Pfam" id="PF03707">
    <property type="entry name" value="MHYT"/>
    <property type="match status" value="2"/>
</dbReference>
<dbReference type="RefSeq" id="WP_136775642.1">
    <property type="nucleotide sequence ID" value="NZ_SUPK01000001.1"/>
</dbReference>
<dbReference type="GO" id="GO:0005524">
    <property type="term" value="F:ATP binding"/>
    <property type="evidence" value="ECO:0007669"/>
    <property type="project" value="UniProtKB-KW"/>
</dbReference>
<dbReference type="InterPro" id="IPR000014">
    <property type="entry name" value="PAS"/>
</dbReference>
<evidence type="ECO:0000256" key="3">
    <source>
        <dbReference type="ARBA" id="ARBA00012438"/>
    </source>
</evidence>
<dbReference type="EC" id="2.7.13.3" evidence="3"/>
<evidence type="ECO:0000259" key="16">
    <source>
        <dbReference type="PROSITE" id="PS50113"/>
    </source>
</evidence>
<name>A0A4U0FG96_9BACL</name>
<dbReference type="InterPro" id="IPR005467">
    <property type="entry name" value="His_kinase_dom"/>
</dbReference>
<dbReference type="SMART" id="SM00388">
    <property type="entry name" value="HisKA"/>
    <property type="match status" value="1"/>
</dbReference>
<dbReference type="InterPro" id="IPR035965">
    <property type="entry name" value="PAS-like_dom_sf"/>
</dbReference>
<dbReference type="AlphaFoldDB" id="A0A4U0FG96"/>
<dbReference type="NCBIfam" id="TIGR00229">
    <property type="entry name" value="sensory_box"/>
    <property type="match status" value="1"/>
</dbReference>
<feature type="transmembrane region" description="Helical" evidence="13">
    <location>
        <begin position="79"/>
        <end position="98"/>
    </location>
</feature>
<dbReference type="PANTHER" id="PTHR45339:SF1">
    <property type="entry name" value="HYBRID SIGNAL TRANSDUCTION HISTIDINE KINASE J"/>
    <property type="match status" value="1"/>
</dbReference>
<dbReference type="PROSITE" id="PS50112">
    <property type="entry name" value="PAS"/>
    <property type="match status" value="1"/>
</dbReference>
<comment type="similarity">
    <text evidence="2">In the N-terminal section; belongs to the phytochrome family.</text>
</comment>
<dbReference type="Pfam" id="PF02518">
    <property type="entry name" value="HATPase_c"/>
    <property type="match status" value="1"/>
</dbReference>
<evidence type="ECO:0000256" key="6">
    <source>
        <dbReference type="ARBA" id="ARBA00022741"/>
    </source>
</evidence>
<dbReference type="GO" id="GO:0000155">
    <property type="term" value="F:phosphorelay sensor kinase activity"/>
    <property type="evidence" value="ECO:0007669"/>
    <property type="project" value="InterPro"/>
</dbReference>
<dbReference type="InterPro" id="IPR004358">
    <property type="entry name" value="Sig_transdc_His_kin-like_C"/>
</dbReference>
<feature type="domain" description="PAC" evidence="16">
    <location>
        <begin position="329"/>
        <end position="380"/>
    </location>
</feature>
<dbReference type="PANTHER" id="PTHR45339">
    <property type="entry name" value="HYBRID SIGNAL TRANSDUCTION HISTIDINE KINASE J"/>
    <property type="match status" value="1"/>
</dbReference>
<evidence type="ECO:0000256" key="4">
    <source>
        <dbReference type="ARBA" id="ARBA00022553"/>
    </source>
</evidence>
<dbReference type="CDD" id="cd00130">
    <property type="entry name" value="PAS"/>
    <property type="match status" value="1"/>
</dbReference>
<dbReference type="Pfam" id="PF00512">
    <property type="entry name" value="HisKA"/>
    <property type="match status" value="1"/>
</dbReference>
<gene>
    <name evidence="18" type="ORF">E5161_00500</name>
</gene>
<evidence type="ECO:0000313" key="19">
    <source>
        <dbReference type="Proteomes" id="UP000309673"/>
    </source>
</evidence>
<comment type="caution">
    <text evidence="18">The sequence shown here is derived from an EMBL/GenBank/DDBJ whole genome shotgun (WGS) entry which is preliminary data.</text>
</comment>
<feature type="domain" description="Histidine kinase" evidence="14">
    <location>
        <begin position="398"/>
        <end position="624"/>
    </location>
</feature>
<sequence>MHHDTGRFHEALVILSVIVAIVSAFTTLDLVDRILRTGRRSLKLILYAPVVMGIGIWSMHFIGMLAWELDVQVTYHVPPMILSMLLPILASAIAIHLMTTQAPSTARLIAGGLLIGTAIILMHYTGMMSMDMPGELTHEPAAVAASIVIALGISFASLYFTFRLKAGGPYPIPMRSKLIGAVLLGLAIFSMHYTAIAGARVTLDPGDMMDTGEPGIDNSILAMLVGSTTLFVLASVIIHAFADRQRALQLAAEQEKRYMSLFEHSPDMVICYDPDEKSTVSANPAAYAVTGYSKEELDLRNVHPLFASEREMAAVREQYHVAADTNEPRNLEVSILRRDGRPISVSLTVFPLELAAGKRIVYAIGRDITDQKRAEMQLNRAKEEAENADRVKGEFLAILSHEIRTPLNGILGINQLLMETELTDKQREMLAVQEKSGQALLRVINDVLDFSKIESGTVTLAEEVFHLADTLRQCIDGFSISAESKGIELVSRIDERIPQMLLGDAVRLSQVVINLVGNAVKFTDRGSVTLEAKLAESVGSTAGQKAVVEFKVADTGIGIEPSKLHLLFLPFSQISSSSKRRHYEGTGLGLAICRNLVKLMGGDIWVEAGRKKGAAFGFRIPFRMLDSEQTAS</sequence>
<evidence type="ECO:0000256" key="2">
    <source>
        <dbReference type="ARBA" id="ARBA00006402"/>
    </source>
</evidence>
<keyword evidence="13" id="KW-0812">Transmembrane</keyword>
<dbReference type="PROSITE" id="PS50924">
    <property type="entry name" value="MHYT"/>
    <property type="match status" value="1"/>
</dbReference>
<dbReference type="PROSITE" id="PS50113">
    <property type="entry name" value="PAC"/>
    <property type="match status" value="1"/>
</dbReference>
<accession>A0A4U0FG96</accession>
<dbReference type="CDD" id="cd16922">
    <property type="entry name" value="HATPase_EvgS-ArcB-TorS-like"/>
    <property type="match status" value="1"/>
</dbReference>
<dbReference type="FunFam" id="1.10.287.130:FF:000002">
    <property type="entry name" value="Two-component osmosensing histidine kinase"/>
    <property type="match status" value="1"/>
</dbReference>
<protein>
    <recommendedName>
        <fullName evidence="12">Circadian input-output histidine kinase CikA</fullName>
        <ecNumber evidence="3">2.7.13.3</ecNumber>
    </recommendedName>
    <alternativeName>
        <fullName evidence="11">Sensory/regulatory protein RpfC</fullName>
    </alternativeName>
</protein>
<evidence type="ECO:0000256" key="7">
    <source>
        <dbReference type="ARBA" id="ARBA00022777"/>
    </source>
</evidence>
<dbReference type="GO" id="GO:0016020">
    <property type="term" value="C:membrane"/>
    <property type="evidence" value="ECO:0007669"/>
    <property type="project" value="UniProtKB-UniRule"/>
</dbReference>
<evidence type="ECO:0000256" key="10">
    <source>
        <dbReference type="ARBA" id="ARBA00064003"/>
    </source>
</evidence>
<dbReference type="CDD" id="cd00082">
    <property type="entry name" value="HisKA"/>
    <property type="match status" value="1"/>
</dbReference>
<dbReference type="Gene3D" id="3.30.565.10">
    <property type="entry name" value="Histidine kinase-like ATPase, C-terminal domain"/>
    <property type="match status" value="1"/>
</dbReference>
<keyword evidence="19" id="KW-1185">Reference proteome</keyword>
<evidence type="ECO:0000256" key="8">
    <source>
        <dbReference type="ARBA" id="ARBA00022840"/>
    </source>
</evidence>
<keyword evidence="7" id="KW-0418">Kinase</keyword>
<dbReference type="PRINTS" id="PR00344">
    <property type="entry name" value="BCTRLSENSOR"/>
</dbReference>
<evidence type="ECO:0000259" key="15">
    <source>
        <dbReference type="PROSITE" id="PS50112"/>
    </source>
</evidence>
<dbReference type="Pfam" id="PF13426">
    <property type="entry name" value="PAS_9"/>
    <property type="match status" value="1"/>
</dbReference>
<feature type="transmembrane region" description="Helical" evidence="13">
    <location>
        <begin position="105"/>
        <end position="124"/>
    </location>
</feature>
<dbReference type="EMBL" id="SUPK01000001">
    <property type="protein sequence ID" value="TJY43921.1"/>
    <property type="molecule type" value="Genomic_DNA"/>
</dbReference>
<evidence type="ECO:0000256" key="12">
    <source>
        <dbReference type="ARBA" id="ARBA00074306"/>
    </source>
</evidence>
<dbReference type="SMART" id="SM00387">
    <property type="entry name" value="HATPase_c"/>
    <property type="match status" value="1"/>
</dbReference>
<feature type="transmembrane region" description="Helical" evidence="13">
    <location>
        <begin position="219"/>
        <end position="242"/>
    </location>
</feature>
<dbReference type="InterPro" id="IPR000700">
    <property type="entry name" value="PAS-assoc_C"/>
</dbReference>